<evidence type="ECO:0000259" key="4">
    <source>
        <dbReference type="PROSITE" id="PS51393"/>
    </source>
</evidence>
<dbReference type="AlphaFoldDB" id="A0ABD1M518"/>
<dbReference type="InterPro" id="IPR036226">
    <property type="entry name" value="LipOase_C_sf"/>
</dbReference>
<reference evidence="5 6" key="1">
    <citation type="submission" date="2024-08" db="EMBL/GenBank/DDBJ databases">
        <title>Insights into the chromosomal genome structure of Flemingia macrophylla.</title>
        <authorList>
            <person name="Ding Y."/>
            <person name="Zhao Y."/>
            <person name="Bi W."/>
            <person name="Wu M."/>
            <person name="Zhao G."/>
            <person name="Gong Y."/>
            <person name="Li W."/>
            <person name="Zhang P."/>
        </authorList>
    </citation>
    <scope>NUCLEOTIDE SEQUENCE [LARGE SCALE GENOMIC DNA]</scope>
    <source>
        <strain evidence="5">DYQJB</strain>
        <tissue evidence="5">Leaf</tissue>
    </source>
</reference>
<dbReference type="GO" id="GO:0046872">
    <property type="term" value="F:metal ion binding"/>
    <property type="evidence" value="ECO:0007669"/>
    <property type="project" value="UniProtKB-KW"/>
</dbReference>
<dbReference type="Proteomes" id="UP001603857">
    <property type="component" value="Unassembled WGS sequence"/>
</dbReference>
<dbReference type="EMBL" id="JBGMDY010000006">
    <property type="protein sequence ID" value="KAL2330866.1"/>
    <property type="molecule type" value="Genomic_DNA"/>
</dbReference>
<dbReference type="PROSITE" id="PS51393">
    <property type="entry name" value="LIPOXYGENASE_3"/>
    <property type="match status" value="1"/>
</dbReference>
<evidence type="ECO:0000256" key="1">
    <source>
        <dbReference type="ARBA" id="ARBA00022723"/>
    </source>
</evidence>
<comment type="caution">
    <text evidence="5">The sequence shown here is derived from an EMBL/GenBank/DDBJ whole genome shotgun (WGS) entry which is preliminary data.</text>
</comment>
<protein>
    <recommendedName>
        <fullName evidence="4">Lipoxygenase domain-containing protein</fullName>
    </recommendedName>
</protein>
<dbReference type="SUPFAM" id="SSF48484">
    <property type="entry name" value="Lipoxigenase"/>
    <property type="match status" value="1"/>
</dbReference>
<evidence type="ECO:0000256" key="3">
    <source>
        <dbReference type="ARBA" id="ARBA00023002"/>
    </source>
</evidence>
<feature type="domain" description="Lipoxygenase" evidence="4">
    <location>
        <begin position="1"/>
        <end position="117"/>
    </location>
</feature>
<dbReference type="InterPro" id="IPR013819">
    <property type="entry name" value="LipOase_C"/>
</dbReference>
<sequence>MDDDLKEKPWRPKMHTLKEFIHSCSIIIWRALALLHAADNFGPYPYGGLILNCPTLSRRWIPKAGTKEYDEMVNSPQTAYLRTITPKYETILNLTMIEILPRHAFDEVYLGEKDNPN</sequence>
<keyword evidence="1" id="KW-0479">Metal-binding</keyword>
<keyword evidence="2" id="KW-0223">Dioxygenase</keyword>
<evidence type="ECO:0000256" key="2">
    <source>
        <dbReference type="ARBA" id="ARBA00022964"/>
    </source>
</evidence>
<dbReference type="Pfam" id="PF00305">
    <property type="entry name" value="Lipoxygenase"/>
    <property type="match status" value="1"/>
</dbReference>
<dbReference type="Gene3D" id="1.20.245.10">
    <property type="entry name" value="Lipoxygenase-1, Domain 5"/>
    <property type="match status" value="1"/>
</dbReference>
<dbReference type="InterPro" id="IPR000907">
    <property type="entry name" value="LipOase"/>
</dbReference>
<accession>A0ABD1M518</accession>
<name>A0ABD1M518_9FABA</name>
<dbReference type="GO" id="GO:0051213">
    <property type="term" value="F:dioxygenase activity"/>
    <property type="evidence" value="ECO:0007669"/>
    <property type="project" value="UniProtKB-KW"/>
</dbReference>
<keyword evidence="6" id="KW-1185">Reference proteome</keyword>
<proteinExistence type="predicted"/>
<organism evidence="5 6">
    <name type="scientific">Flemingia macrophylla</name>
    <dbReference type="NCBI Taxonomy" id="520843"/>
    <lineage>
        <taxon>Eukaryota</taxon>
        <taxon>Viridiplantae</taxon>
        <taxon>Streptophyta</taxon>
        <taxon>Embryophyta</taxon>
        <taxon>Tracheophyta</taxon>
        <taxon>Spermatophyta</taxon>
        <taxon>Magnoliopsida</taxon>
        <taxon>eudicotyledons</taxon>
        <taxon>Gunneridae</taxon>
        <taxon>Pentapetalae</taxon>
        <taxon>rosids</taxon>
        <taxon>fabids</taxon>
        <taxon>Fabales</taxon>
        <taxon>Fabaceae</taxon>
        <taxon>Papilionoideae</taxon>
        <taxon>50 kb inversion clade</taxon>
        <taxon>NPAAA clade</taxon>
        <taxon>indigoferoid/millettioid clade</taxon>
        <taxon>Phaseoleae</taxon>
        <taxon>Flemingia</taxon>
    </lineage>
</organism>
<evidence type="ECO:0000313" key="5">
    <source>
        <dbReference type="EMBL" id="KAL2330866.1"/>
    </source>
</evidence>
<dbReference type="PANTHER" id="PTHR11771">
    <property type="entry name" value="LIPOXYGENASE"/>
    <property type="match status" value="1"/>
</dbReference>
<evidence type="ECO:0000313" key="6">
    <source>
        <dbReference type="Proteomes" id="UP001603857"/>
    </source>
</evidence>
<keyword evidence="3" id="KW-0560">Oxidoreductase</keyword>
<gene>
    <name evidence="5" type="ORF">Fmac_018447</name>
</gene>